<reference evidence="1 2" key="1">
    <citation type="submission" date="2018-11" db="EMBL/GenBank/DDBJ databases">
        <title>Genomic Encyclopedia of Type Strains, Phase IV (KMG-IV): sequencing the most valuable type-strain genomes for metagenomic binning, comparative biology and taxonomic classification.</title>
        <authorList>
            <person name="Goeker M."/>
        </authorList>
    </citation>
    <scope>NUCLEOTIDE SEQUENCE [LARGE SCALE GENOMIC DNA]</scope>
    <source>
        <strain evidence="1 2">DSM 21945</strain>
    </source>
</reference>
<proteinExistence type="predicted"/>
<comment type="caution">
    <text evidence="1">The sequence shown here is derived from an EMBL/GenBank/DDBJ whole genome shotgun (WGS) entry which is preliminary data.</text>
</comment>
<organism evidence="1 2">
    <name type="scientific">Gallaecimonas pentaromativorans</name>
    <dbReference type="NCBI Taxonomy" id="584787"/>
    <lineage>
        <taxon>Bacteria</taxon>
        <taxon>Pseudomonadati</taxon>
        <taxon>Pseudomonadota</taxon>
        <taxon>Gammaproteobacteria</taxon>
        <taxon>Enterobacterales</taxon>
        <taxon>Gallaecimonadaceae</taxon>
        <taxon>Gallaecimonas</taxon>
    </lineage>
</organism>
<evidence type="ECO:0000313" key="1">
    <source>
        <dbReference type="EMBL" id="ROQ27463.1"/>
    </source>
</evidence>
<dbReference type="AlphaFoldDB" id="A0A3N1PFU7"/>
<dbReference type="Proteomes" id="UP000268033">
    <property type="component" value="Unassembled WGS sequence"/>
</dbReference>
<name>A0A3N1PFU7_9GAMM</name>
<sequence>MLSALLLASQMATAPVPYRAKATRVCEMAVRARLGMVRTDAINVEQRDLVLVVSGKALVSKGPVNFICQFTIDERDELQLTHLDLLALKQDPKSQ</sequence>
<evidence type="ECO:0000313" key="2">
    <source>
        <dbReference type="Proteomes" id="UP000268033"/>
    </source>
</evidence>
<accession>A0A3N1PFU7</accession>
<keyword evidence="2" id="KW-1185">Reference proteome</keyword>
<dbReference type="EMBL" id="RJUL01000004">
    <property type="protein sequence ID" value="ROQ27463.1"/>
    <property type="molecule type" value="Genomic_DNA"/>
</dbReference>
<gene>
    <name evidence="1" type="ORF">EDC28_104113</name>
</gene>
<dbReference type="RefSeq" id="WP_123421321.1">
    <property type="nucleotide sequence ID" value="NZ_RJUL01000004.1"/>
</dbReference>
<protein>
    <submittedName>
        <fullName evidence="1">Uncharacterized protein</fullName>
    </submittedName>
</protein>